<feature type="transmembrane region" description="Helical" evidence="2">
    <location>
        <begin position="127"/>
        <end position="147"/>
    </location>
</feature>
<evidence type="ECO:0000313" key="5">
    <source>
        <dbReference type="EMBL" id="HIX60323.1"/>
    </source>
</evidence>
<keyword evidence="2" id="KW-0472">Membrane</keyword>
<dbReference type="Proteomes" id="UP000886817">
    <property type="component" value="Unassembled WGS sequence"/>
</dbReference>
<dbReference type="InterPro" id="IPR025874">
    <property type="entry name" value="DZR"/>
</dbReference>
<proteinExistence type="predicted"/>
<organism evidence="5 6">
    <name type="scientific">Candidatus Blautia gallistercoris</name>
    <dbReference type="NCBI Taxonomy" id="2838490"/>
    <lineage>
        <taxon>Bacteria</taxon>
        <taxon>Bacillati</taxon>
        <taxon>Bacillota</taxon>
        <taxon>Clostridia</taxon>
        <taxon>Lachnospirales</taxon>
        <taxon>Lachnospiraceae</taxon>
        <taxon>Blautia</taxon>
    </lineage>
</organism>
<evidence type="ECO:0000256" key="2">
    <source>
        <dbReference type="SAM" id="Phobius"/>
    </source>
</evidence>
<keyword evidence="2" id="KW-1133">Transmembrane helix</keyword>
<evidence type="ECO:0000256" key="1">
    <source>
        <dbReference type="SAM" id="MobiDB-lite"/>
    </source>
</evidence>
<evidence type="ECO:0000259" key="3">
    <source>
        <dbReference type="Pfam" id="PF12773"/>
    </source>
</evidence>
<dbReference type="InterPro" id="IPR012338">
    <property type="entry name" value="Beta-lactam/transpept-like"/>
</dbReference>
<gene>
    <name evidence="5" type="ORF">IAA45_11505</name>
</gene>
<feature type="region of interest" description="Disordered" evidence="1">
    <location>
        <begin position="153"/>
        <end position="181"/>
    </location>
</feature>
<dbReference type="GO" id="GO:0030655">
    <property type="term" value="P:beta-lactam antibiotic catabolic process"/>
    <property type="evidence" value="ECO:0007669"/>
    <property type="project" value="InterPro"/>
</dbReference>
<dbReference type="GO" id="GO:0008800">
    <property type="term" value="F:beta-lactamase activity"/>
    <property type="evidence" value="ECO:0007669"/>
    <property type="project" value="InterPro"/>
</dbReference>
<dbReference type="InterPro" id="IPR000871">
    <property type="entry name" value="Beta-lactam_class-A"/>
</dbReference>
<dbReference type="SUPFAM" id="SSF56601">
    <property type="entry name" value="beta-lactamase/transpeptidase-like"/>
    <property type="match status" value="1"/>
</dbReference>
<accession>A0A9D2B3Z5</accession>
<feature type="compositionally biased region" description="Basic and acidic residues" evidence="1">
    <location>
        <begin position="58"/>
        <end position="79"/>
    </location>
</feature>
<dbReference type="EMBL" id="DXEX01000244">
    <property type="protein sequence ID" value="HIX60323.1"/>
    <property type="molecule type" value="Genomic_DNA"/>
</dbReference>
<dbReference type="Pfam" id="PF12773">
    <property type="entry name" value="DZR"/>
    <property type="match status" value="1"/>
</dbReference>
<dbReference type="InterPro" id="IPR045155">
    <property type="entry name" value="Beta-lactam_cat"/>
</dbReference>
<keyword evidence="5" id="KW-0378">Hydrolase</keyword>
<feature type="region of interest" description="Disordered" evidence="1">
    <location>
        <begin position="52"/>
        <end position="122"/>
    </location>
</feature>
<protein>
    <submittedName>
        <fullName evidence="5">Serine hydrolase</fullName>
    </submittedName>
</protein>
<dbReference type="Gene3D" id="3.40.710.10">
    <property type="entry name" value="DD-peptidase/beta-lactamase superfamily"/>
    <property type="match status" value="1"/>
</dbReference>
<dbReference type="PANTHER" id="PTHR35333:SF3">
    <property type="entry name" value="BETA-LACTAMASE-TYPE TRANSPEPTIDASE FOLD CONTAINING PROTEIN"/>
    <property type="match status" value="1"/>
</dbReference>
<feature type="compositionally biased region" description="Basic and acidic residues" evidence="1">
    <location>
        <begin position="89"/>
        <end position="103"/>
    </location>
</feature>
<dbReference type="PANTHER" id="PTHR35333">
    <property type="entry name" value="BETA-LACTAMASE"/>
    <property type="match status" value="1"/>
</dbReference>
<sequence length="499" mass="53898">MYCPNCKKEVGEDDRFCPECGTRTIVQQQCANCGEPLEPGMLFCPECGQAVGGQNRGQDQREERTAAGRSFRQEEDSGKYEQQPAQQRDAGREKYPYQRDARQGADPGRYEQQPAQRTAGEKRKLPAGALLGICAGVLVIAAGVFALTQLRSGDSEKQEGEPETVQVQEEGTEEEAQEETQEEAVVITPEISEVPDASSNEVVTVLGDNTQEEEQEEAQEIPKSFEGAKEKAAQQEVVTAGGQLDLQHMGNLLANAGATYGTYVLDITNQQEYDGGGAESPLPASALIGVPILFTIADGVDKGEIDLNTPVTFHYTFENGRGSLTSAADGYSLPISQLLSEALTNSDNNALNSLMDFLTLEKINDTCHSYGFTSVDMQRKLISGSSDLENYISAKDAAMMLNAIYQDNFTGIGKSFLELNFKISSVDTANRGMYPACVGCDTFLNLNGITDSRYNEIGLIQNGDEVFILSVFTCNGEGTVSAAALTTLTSYVVSTLQAQ</sequence>
<dbReference type="Pfam" id="PF13354">
    <property type="entry name" value="Beta-lactamase2"/>
    <property type="match status" value="1"/>
</dbReference>
<dbReference type="GO" id="GO:0046677">
    <property type="term" value="P:response to antibiotic"/>
    <property type="evidence" value="ECO:0007669"/>
    <property type="project" value="InterPro"/>
</dbReference>
<feature type="domain" description="Beta-lactamase class A catalytic" evidence="4">
    <location>
        <begin position="262"/>
        <end position="473"/>
    </location>
</feature>
<keyword evidence="2" id="KW-0812">Transmembrane</keyword>
<name>A0A9D2B3Z5_9FIRM</name>
<evidence type="ECO:0000259" key="4">
    <source>
        <dbReference type="Pfam" id="PF13354"/>
    </source>
</evidence>
<comment type="caution">
    <text evidence="5">The sequence shown here is derived from an EMBL/GenBank/DDBJ whole genome shotgun (WGS) entry which is preliminary data.</text>
</comment>
<reference evidence="5" key="2">
    <citation type="submission" date="2021-04" db="EMBL/GenBank/DDBJ databases">
        <authorList>
            <person name="Gilroy R."/>
        </authorList>
    </citation>
    <scope>NUCLEOTIDE SEQUENCE</scope>
    <source>
        <strain evidence="5">ChiSjej1B19-8411</strain>
    </source>
</reference>
<feature type="compositionally biased region" description="Acidic residues" evidence="1">
    <location>
        <begin position="170"/>
        <end position="181"/>
    </location>
</feature>
<evidence type="ECO:0000313" key="6">
    <source>
        <dbReference type="Proteomes" id="UP000886817"/>
    </source>
</evidence>
<dbReference type="AlphaFoldDB" id="A0A9D2B3Z5"/>
<reference evidence="5" key="1">
    <citation type="journal article" date="2021" name="PeerJ">
        <title>Extensive microbial diversity within the chicken gut microbiome revealed by metagenomics and culture.</title>
        <authorList>
            <person name="Gilroy R."/>
            <person name="Ravi A."/>
            <person name="Getino M."/>
            <person name="Pursley I."/>
            <person name="Horton D.L."/>
            <person name="Alikhan N.F."/>
            <person name="Baker D."/>
            <person name="Gharbi K."/>
            <person name="Hall N."/>
            <person name="Watson M."/>
            <person name="Adriaenssens E.M."/>
            <person name="Foster-Nyarko E."/>
            <person name="Jarju S."/>
            <person name="Secka A."/>
            <person name="Antonio M."/>
            <person name="Oren A."/>
            <person name="Chaudhuri R.R."/>
            <person name="La Ragione R."/>
            <person name="Hildebrand F."/>
            <person name="Pallen M.J."/>
        </authorList>
    </citation>
    <scope>NUCLEOTIDE SEQUENCE</scope>
    <source>
        <strain evidence="5">ChiSjej1B19-8411</strain>
    </source>
</reference>
<feature type="domain" description="DZANK-type" evidence="3">
    <location>
        <begin position="3"/>
        <end position="48"/>
    </location>
</feature>